<reference evidence="1 2" key="1">
    <citation type="submission" date="2018-02" db="EMBL/GenBank/DDBJ databases">
        <title>Insights into the biology of acidophilic members of the Acidiferrobacteraceae family derived from comparative genomic analyses.</title>
        <authorList>
            <person name="Issotta F."/>
            <person name="Thyssen C."/>
            <person name="Mena C."/>
            <person name="Moya A."/>
            <person name="Bellenberg S."/>
            <person name="Sproer C."/>
            <person name="Covarrubias P.C."/>
            <person name="Sand W."/>
            <person name="Quatrini R."/>
            <person name="Vera M."/>
        </authorList>
    </citation>
    <scope>NUCLEOTIDE SEQUENCE [LARGE SCALE GENOMIC DNA]</scope>
    <source>
        <strain evidence="2">m-1</strain>
    </source>
</reference>
<name>A0A368HK34_9GAMM</name>
<dbReference type="Gene3D" id="3.30.420.40">
    <property type="match status" value="2"/>
</dbReference>
<accession>A0A368HK34</accession>
<dbReference type="AlphaFoldDB" id="A0A368HK34"/>
<gene>
    <name evidence="1" type="ORF">C4900_01555</name>
</gene>
<evidence type="ECO:0008006" key="3">
    <source>
        <dbReference type="Google" id="ProtNLM"/>
    </source>
</evidence>
<proteinExistence type="predicted"/>
<comment type="caution">
    <text evidence="1">The sequence shown here is derived from an EMBL/GenBank/DDBJ whole genome shotgun (WGS) entry which is preliminary data.</text>
</comment>
<dbReference type="Proteomes" id="UP000253250">
    <property type="component" value="Unassembled WGS sequence"/>
</dbReference>
<keyword evidence="2" id="KW-1185">Reference proteome</keyword>
<dbReference type="EMBL" id="PSYR01000001">
    <property type="protein sequence ID" value="RCN58507.1"/>
    <property type="molecule type" value="Genomic_DNA"/>
</dbReference>
<protein>
    <recommendedName>
        <fullName evidence="3">Agglutinin biogenesis protein MshI</fullName>
    </recommendedName>
</protein>
<dbReference type="Gene3D" id="3.30.1490.300">
    <property type="match status" value="1"/>
</dbReference>
<sequence>MWGRWRRGRRDAGLAGIGVHASGLSLVRVVRNAQAPARIAIAEFRPYDGAEPDRVLARLVQDHDLKRQPCTTLLGEGEYRLLQTEAPDVKSEELRAALRWRIKDLIDFHVNDATLDVFDVPVRMPGRAALVYVVVGRNEAIRARADLMHNAGAALDIIDIPELAQRNLAYLLPEDREGVALLTLTEDGVYITITRDGALYLSRTVADASSTLADSRGFEHLLLELQRSLDYFESSFRQNPIMHVVVAPATQRTEALVAFLRNHLTQRVASWEAGRYGDVEADVPVPDACLLTLGAALRQDKVAL</sequence>
<dbReference type="InterPro" id="IPR043129">
    <property type="entry name" value="ATPase_NBD"/>
</dbReference>
<dbReference type="SUPFAM" id="SSF53067">
    <property type="entry name" value="Actin-like ATPase domain"/>
    <property type="match status" value="1"/>
</dbReference>
<evidence type="ECO:0000313" key="2">
    <source>
        <dbReference type="Proteomes" id="UP000253250"/>
    </source>
</evidence>
<evidence type="ECO:0000313" key="1">
    <source>
        <dbReference type="EMBL" id="RCN58507.1"/>
    </source>
</evidence>
<organism evidence="1 2">
    <name type="scientific">Acidiferrobacter thiooxydans</name>
    <dbReference type="NCBI Taxonomy" id="163359"/>
    <lineage>
        <taxon>Bacteria</taxon>
        <taxon>Pseudomonadati</taxon>
        <taxon>Pseudomonadota</taxon>
        <taxon>Gammaproteobacteria</taxon>
        <taxon>Acidiferrobacterales</taxon>
        <taxon>Acidiferrobacteraceae</taxon>
        <taxon>Acidiferrobacter</taxon>
    </lineage>
</organism>